<dbReference type="GO" id="GO:0005829">
    <property type="term" value="C:cytosol"/>
    <property type="evidence" value="ECO:0007669"/>
    <property type="project" value="TreeGrafter"/>
</dbReference>
<keyword evidence="8 13" id="KW-0547">Nucleotide-binding</keyword>
<evidence type="ECO:0000256" key="3">
    <source>
        <dbReference type="ARBA" id="ARBA00005790"/>
    </source>
</evidence>
<dbReference type="PROSITE" id="PS50052">
    <property type="entry name" value="GUANYLATE_KINASE_2"/>
    <property type="match status" value="1"/>
</dbReference>
<keyword evidence="6 13" id="KW-0963">Cytoplasm</keyword>
<feature type="domain" description="Guanylate kinase-like" evidence="15">
    <location>
        <begin position="5"/>
        <end position="185"/>
    </location>
</feature>
<evidence type="ECO:0000256" key="13">
    <source>
        <dbReference type="HAMAP-Rule" id="MF_00328"/>
    </source>
</evidence>
<dbReference type="InterPro" id="IPR008144">
    <property type="entry name" value="Guanylate_kin-like_dom"/>
</dbReference>
<name>A0A9D9H1C2_9BACT</name>
<dbReference type="InterPro" id="IPR027417">
    <property type="entry name" value="P-loop_NTPase"/>
</dbReference>
<reference evidence="16" key="1">
    <citation type="submission" date="2020-10" db="EMBL/GenBank/DDBJ databases">
        <authorList>
            <person name="Gilroy R."/>
        </authorList>
    </citation>
    <scope>NUCLEOTIDE SEQUENCE</scope>
    <source>
        <strain evidence="16">2889</strain>
    </source>
</reference>
<organism evidence="16 17">
    <name type="scientific">Candidatus Pullibacteroides excrementavium</name>
    <dbReference type="NCBI Taxonomy" id="2840905"/>
    <lineage>
        <taxon>Bacteria</taxon>
        <taxon>Pseudomonadati</taxon>
        <taxon>Bacteroidota</taxon>
        <taxon>Bacteroidia</taxon>
        <taxon>Bacteroidales</taxon>
        <taxon>Candidatus Pullibacteroides</taxon>
    </lineage>
</organism>
<comment type="similarity">
    <text evidence="3 13">Belongs to the guanylate kinase family.</text>
</comment>
<gene>
    <name evidence="13 16" type="primary">gmk</name>
    <name evidence="16" type="ORF">IAB08_03910</name>
</gene>
<dbReference type="SMART" id="SM00072">
    <property type="entry name" value="GuKc"/>
    <property type="match status" value="1"/>
</dbReference>
<accession>A0A9D9H1C2</accession>
<keyword evidence="7 13" id="KW-0808">Transferase</keyword>
<dbReference type="PANTHER" id="PTHR23117">
    <property type="entry name" value="GUANYLATE KINASE-RELATED"/>
    <property type="match status" value="1"/>
</dbReference>
<dbReference type="InterPro" id="IPR008145">
    <property type="entry name" value="GK/Ca_channel_bsu"/>
</dbReference>
<feature type="coiled-coil region" evidence="14">
    <location>
        <begin position="137"/>
        <end position="190"/>
    </location>
</feature>
<evidence type="ECO:0000256" key="7">
    <source>
        <dbReference type="ARBA" id="ARBA00022679"/>
    </source>
</evidence>
<dbReference type="InterPro" id="IPR017665">
    <property type="entry name" value="Guanylate_kinase"/>
</dbReference>
<evidence type="ECO:0000256" key="10">
    <source>
        <dbReference type="ARBA" id="ARBA00022840"/>
    </source>
</evidence>
<dbReference type="EMBL" id="JADIMZ010000058">
    <property type="protein sequence ID" value="MBO8432424.1"/>
    <property type="molecule type" value="Genomic_DNA"/>
</dbReference>
<proteinExistence type="inferred from homology"/>
<evidence type="ECO:0000256" key="6">
    <source>
        <dbReference type="ARBA" id="ARBA00022490"/>
    </source>
</evidence>
<evidence type="ECO:0000256" key="4">
    <source>
        <dbReference type="ARBA" id="ARBA00012961"/>
    </source>
</evidence>
<keyword evidence="14" id="KW-0175">Coiled coil</keyword>
<keyword evidence="9 13" id="KW-0418">Kinase</keyword>
<dbReference type="CDD" id="cd00071">
    <property type="entry name" value="GMPK"/>
    <property type="match status" value="1"/>
</dbReference>
<comment type="catalytic activity">
    <reaction evidence="12 13">
        <text>GMP + ATP = GDP + ADP</text>
        <dbReference type="Rhea" id="RHEA:20780"/>
        <dbReference type="ChEBI" id="CHEBI:30616"/>
        <dbReference type="ChEBI" id="CHEBI:58115"/>
        <dbReference type="ChEBI" id="CHEBI:58189"/>
        <dbReference type="ChEBI" id="CHEBI:456216"/>
        <dbReference type="EC" id="2.7.4.8"/>
    </reaction>
</comment>
<evidence type="ECO:0000256" key="14">
    <source>
        <dbReference type="SAM" id="Coils"/>
    </source>
</evidence>
<dbReference type="HAMAP" id="MF_00328">
    <property type="entry name" value="Guanylate_kinase"/>
    <property type="match status" value="1"/>
</dbReference>
<protein>
    <recommendedName>
        <fullName evidence="5 13">Guanylate kinase</fullName>
        <ecNumber evidence="4 13">2.7.4.8</ecNumber>
    </recommendedName>
    <alternativeName>
        <fullName evidence="11 13">GMP kinase</fullName>
    </alternativeName>
</protein>
<dbReference type="Pfam" id="PF00625">
    <property type="entry name" value="Guanylate_kin"/>
    <property type="match status" value="1"/>
</dbReference>
<evidence type="ECO:0000256" key="12">
    <source>
        <dbReference type="ARBA" id="ARBA00048594"/>
    </source>
</evidence>
<dbReference type="EC" id="2.7.4.8" evidence="4 13"/>
<dbReference type="GO" id="GO:0005524">
    <property type="term" value="F:ATP binding"/>
    <property type="evidence" value="ECO:0007669"/>
    <property type="project" value="UniProtKB-UniRule"/>
</dbReference>
<feature type="binding site" evidence="13">
    <location>
        <begin position="12"/>
        <end position="19"/>
    </location>
    <ligand>
        <name>ATP</name>
        <dbReference type="ChEBI" id="CHEBI:30616"/>
    </ligand>
</feature>
<sequence>MTKQGKLIIFSAPSGSGKTTIVHRILPQFPELQFSVSATSRAMRPGETNGKDYYFLSAEQFKSYRDQGKFLEWEEVYKDQFYGTLLSELDRIWAMGKHVVFDVDVKGGLNIKRQFPDKALAVFIQPPSVEELKNRLLKRGTETEESLKKRVGKAEEEMEYAPQFDKIIVNDDLEKAVEETRRTIREFLGN</sequence>
<dbReference type="NCBIfam" id="TIGR03263">
    <property type="entry name" value="guanyl_kin"/>
    <property type="match status" value="1"/>
</dbReference>
<evidence type="ECO:0000256" key="11">
    <source>
        <dbReference type="ARBA" id="ARBA00030128"/>
    </source>
</evidence>
<dbReference type="PROSITE" id="PS00856">
    <property type="entry name" value="GUANYLATE_KINASE_1"/>
    <property type="match status" value="1"/>
</dbReference>
<evidence type="ECO:0000256" key="9">
    <source>
        <dbReference type="ARBA" id="ARBA00022777"/>
    </source>
</evidence>
<evidence type="ECO:0000259" key="15">
    <source>
        <dbReference type="PROSITE" id="PS50052"/>
    </source>
</evidence>
<evidence type="ECO:0000256" key="2">
    <source>
        <dbReference type="ARBA" id="ARBA00004496"/>
    </source>
</evidence>
<dbReference type="Proteomes" id="UP000823612">
    <property type="component" value="Unassembled WGS sequence"/>
</dbReference>
<comment type="subcellular location">
    <subcellularLocation>
        <location evidence="2 13">Cytoplasm</location>
    </subcellularLocation>
</comment>
<evidence type="ECO:0000256" key="1">
    <source>
        <dbReference type="ARBA" id="ARBA00003531"/>
    </source>
</evidence>
<dbReference type="Gene3D" id="3.40.50.300">
    <property type="entry name" value="P-loop containing nucleotide triphosphate hydrolases"/>
    <property type="match status" value="1"/>
</dbReference>
<comment type="caution">
    <text evidence="16">The sequence shown here is derived from an EMBL/GenBank/DDBJ whole genome shotgun (WGS) entry which is preliminary data.</text>
</comment>
<dbReference type="GO" id="GO:0004385">
    <property type="term" value="F:GMP kinase activity"/>
    <property type="evidence" value="ECO:0007669"/>
    <property type="project" value="UniProtKB-UniRule"/>
</dbReference>
<evidence type="ECO:0000313" key="17">
    <source>
        <dbReference type="Proteomes" id="UP000823612"/>
    </source>
</evidence>
<keyword evidence="10 13" id="KW-0067">ATP-binding</keyword>
<reference evidence="16" key="2">
    <citation type="journal article" date="2021" name="PeerJ">
        <title>Extensive microbial diversity within the chicken gut microbiome revealed by metagenomics and culture.</title>
        <authorList>
            <person name="Gilroy R."/>
            <person name="Ravi A."/>
            <person name="Getino M."/>
            <person name="Pursley I."/>
            <person name="Horton D.L."/>
            <person name="Alikhan N.F."/>
            <person name="Baker D."/>
            <person name="Gharbi K."/>
            <person name="Hall N."/>
            <person name="Watson M."/>
            <person name="Adriaenssens E.M."/>
            <person name="Foster-Nyarko E."/>
            <person name="Jarju S."/>
            <person name="Secka A."/>
            <person name="Antonio M."/>
            <person name="Oren A."/>
            <person name="Chaudhuri R.R."/>
            <person name="La Ragione R."/>
            <person name="Hildebrand F."/>
            <person name="Pallen M.J."/>
        </authorList>
    </citation>
    <scope>NUCLEOTIDE SEQUENCE</scope>
    <source>
        <strain evidence="16">2889</strain>
    </source>
</reference>
<dbReference type="Gene3D" id="3.30.63.10">
    <property type="entry name" value="Guanylate Kinase phosphate binding domain"/>
    <property type="match status" value="1"/>
</dbReference>
<dbReference type="InterPro" id="IPR020590">
    <property type="entry name" value="Guanylate_kinase_CS"/>
</dbReference>
<dbReference type="SUPFAM" id="SSF52540">
    <property type="entry name" value="P-loop containing nucleoside triphosphate hydrolases"/>
    <property type="match status" value="1"/>
</dbReference>
<dbReference type="PANTHER" id="PTHR23117:SF13">
    <property type="entry name" value="GUANYLATE KINASE"/>
    <property type="match status" value="1"/>
</dbReference>
<evidence type="ECO:0000256" key="5">
    <source>
        <dbReference type="ARBA" id="ARBA00016296"/>
    </source>
</evidence>
<evidence type="ECO:0000256" key="8">
    <source>
        <dbReference type="ARBA" id="ARBA00022741"/>
    </source>
</evidence>
<dbReference type="FunFam" id="3.30.63.10:FF:000005">
    <property type="entry name" value="Guanylate kinase"/>
    <property type="match status" value="1"/>
</dbReference>
<comment type="function">
    <text evidence="1 13">Essential for recycling GMP and indirectly, cGMP.</text>
</comment>
<evidence type="ECO:0000313" key="16">
    <source>
        <dbReference type="EMBL" id="MBO8432424.1"/>
    </source>
</evidence>
<dbReference type="AlphaFoldDB" id="A0A9D9H1C2"/>